<dbReference type="InterPro" id="IPR006208">
    <property type="entry name" value="Glyco_hormone_CN"/>
</dbReference>
<comment type="caution">
    <text evidence="11">Lacks conserved residue(s) required for the propagation of feature annotation.</text>
</comment>
<evidence type="ECO:0000256" key="8">
    <source>
        <dbReference type="ARBA" id="ARBA00039941"/>
    </source>
</evidence>
<dbReference type="PROSITE" id="PS01185">
    <property type="entry name" value="CTCK_1"/>
    <property type="match status" value="1"/>
</dbReference>
<dbReference type="GeneTree" id="ENSGT00940000155151"/>
<evidence type="ECO:0000256" key="9">
    <source>
        <dbReference type="ARBA" id="ARBA00042204"/>
    </source>
</evidence>
<evidence type="ECO:0000256" key="3">
    <source>
        <dbReference type="ARBA" id="ARBA00022525"/>
    </source>
</evidence>
<dbReference type="Pfam" id="PF00093">
    <property type="entry name" value="VWC"/>
    <property type="match status" value="1"/>
</dbReference>
<evidence type="ECO:0000313" key="15">
    <source>
        <dbReference type="Ensembl" id="ENSACIP00000014454.1"/>
    </source>
</evidence>
<dbReference type="SUPFAM" id="SSF57603">
    <property type="entry name" value="FnI-like domain"/>
    <property type="match status" value="1"/>
</dbReference>
<dbReference type="GO" id="GO:0005615">
    <property type="term" value="C:extracellular space"/>
    <property type="evidence" value="ECO:0007669"/>
    <property type="project" value="TreeGrafter"/>
</dbReference>
<dbReference type="GO" id="GO:0030335">
    <property type="term" value="P:positive regulation of cell migration"/>
    <property type="evidence" value="ECO:0007669"/>
    <property type="project" value="TreeGrafter"/>
</dbReference>
<dbReference type="InterPro" id="IPR006207">
    <property type="entry name" value="Cys_knot_C"/>
</dbReference>
<dbReference type="PANTHER" id="PTHR11348:SF18">
    <property type="entry name" value="CCN FAMILY MEMBER 1"/>
    <property type="match status" value="1"/>
</dbReference>
<keyword evidence="4" id="KW-0597">Phosphoprotein</keyword>
<dbReference type="FunFam" id="2.20.100.10:FF:000038">
    <property type="entry name" value="CYR61 isoform 1"/>
    <property type="match status" value="1"/>
</dbReference>
<dbReference type="InterPro" id="IPR012395">
    <property type="entry name" value="IGFBP_CNN"/>
</dbReference>
<keyword evidence="16" id="KW-1185">Reference proteome</keyword>
<dbReference type="OMA" id="TYNCPNA"/>
<organism evidence="15 16">
    <name type="scientific">Amphilophus citrinellus</name>
    <name type="common">Midas cichlid</name>
    <name type="synonym">Cichlasoma citrinellum</name>
    <dbReference type="NCBI Taxonomy" id="61819"/>
    <lineage>
        <taxon>Eukaryota</taxon>
        <taxon>Metazoa</taxon>
        <taxon>Chordata</taxon>
        <taxon>Craniata</taxon>
        <taxon>Vertebrata</taxon>
        <taxon>Euteleostomi</taxon>
        <taxon>Actinopterygii</taxon>
        <taxon>Neopterygii</taxon>
        <taxon>Teleostei</taxon>
        <taxon>Neoteleostei</taxon>
        <taxon>Acanthomorphata</taxon>
        <taxon>Ovalentaria</taxon>
        <taxon>Cichlomorphae</taxon>
        <taxon>Cichliformes</taxon>
        <taxon>Cichlidae</taxon>
        <taxon>New World cichlids</taxon>
        <taxon>Cichlasomatinae</taxon>
        <taxon>Heroini</taxon>
        <taxon>Amphilophus</taxon>
    </lineage>
</organism>
<dbReference type="GO" id="GO:0045597">
    <property type="term" value="P:positive regulation of cell differentiation"/>
    <property type="evidence" value="ECO:0007669"/>
    <property type="project" value="TreeGrafter"/>
</dbReference>
<dbReference type="GO" id="GO:0005178">
    <property type="term" value="F:integrin binding"/>
    <property type="evidence" value="ECO:0007669"/>
    <property type="project" value="TreeGrafter"/>
</dbReference>
<dbReference type="InterPro" id="IPR050941">
    <property type="entry name" value="CCN"/>
</dbReference>
<feature type="domain" description="CTCK" evidence="12">
    <location>
        <begin position="284"/>
        <end position="358"/>
    </location>
</feature>
<dbReference type="AlphaFoldDB" id="A0A3Q0RQ10"/>
<dbReference type="SMART" id="SM00214">
    <property type="entry name" value="VWC"/>
    <property type="match status" value="1"/>
</dbReference>
<comment type="subcellular location">
    <subcellularLocation>
        <location evidence="1">Secreted</location>
    </subcellularLocation>
</comment>
<keyword evidence="5" id="KW-0732">Signal</keyword>
<dbReference type="SMART" id="SM00041">
    <property type="entry name" value="CT"/>
    <property type="match status" value="1"/>
</dbReference>
<dbReference type="GO" id="GO:0009891">
    <property type="term" value="P:positive regulation of biosynthetic process"/>
    <property type="evidence" value="ECO:0007669"/>
    <property type="project" value="UniProtKB-ARBA"/>
</dbReference>
<evidence type="ECO:0000256" key="1">
    <source>
        <dbReference type="ARBA" id="ARBA00004613"/>
    </source>
</evidence>
<protein>
    <recommendedName>
        <fullName evidence="8">CCN family member 1</fullName>
    </recommendedName>
    <alternativeName>
        <fullName evidence="10">Cellular communication network factor 1</fullName>
    </alternativeName>
    <alternativeName>
        <fullName evidence="9">Protein CYR61</fullName>
    </alternativeName>
</protein>
<dbReference type="InterPro" id="IPR009030">
    <property type="entry name" value="Growth_fac_rcpt_cys_sf"/>
</dbReference>
<feature type="domain" description="VWFC" evidence="13">
    <location>
        <begin position="101"/>
        <end position="167"/>
    </location>
</feature>
<dbReference type="Gene3D" id="2.20.100.10">
    <property type="entry name" value="Thrombospondin type-1 (TSP1) repeat"/>
    <property type="match status" value="1"/>
</dbReference>
<evidence type="ECO:0000256" key="5">
    <source>
        <dbReference type="ARBA" id="ARBA00022729"/>
    </source>
</evidence>
<evidence type="ECO:0000256" key="7">
    <source>
        <dbReference type="ARBA" id="ARBA00023183"/>
    </source>
</evidence>
<evidence type="ECO:0000256" key="10">
    <source>
        <dbReference type="ARBA" id="ARBA00042351"/>
    </source>
</evidence>
<reference evidence="15" key="2">
    <citation type="submission" date="2025-09" db="UniProtKB">
        <authorList>
            <consortium name="Ensembl"/>
        </authorList>
    </citation>
    <scope>IDENTIFICATION</scope>
</reference>
<dbReference type="InterPro" id="IPR000884">
    <property type="entry name" value="TSP1_rpt"/>
</dbReference>
<dbReference type="PANTHER" id="PTHR11348">
    <property type="entry name" value="CONNECTIVE TISSUE GROWTH FACTOR-RELATED"/>
    <property type="match status" value="1"/>
</dbReference>
<dbReference type="GO" id="GO:0008201">
    <property type="term" value="F:heparin binding"/>
    <property type="evidence" value="ECO:0007669"/>
    <property type="project" value="TreeGrafter"/>
</dbReference>
<dbReference type="GO" id="GO:0031101">
    <property type="term" value="P:fin regeneration"/>
    <property type="evidence" value="ECO:0007669"/>
    <property type="project" value="Ensembl"/>
</dbReference>
<comment type="similarity">
    <text evidence="2">Belongs to the CCN family.</text>
</comment>
<dbReference type="PROSITE" id="PS01225">
    <property type="entry name" value="CTCK_2"/>
    <property type="match status" value="1"/>
</dbReference>
<dbReference type="InterPro" id="IPR043973">
    <property type="entry name" value="TSP1_CCN"/>
</dbReference>
<dbReference type="GO" id="GO:0007165">
    <property type="term" value="P:signal transduction"/>
    <property type="evidence" value="ECO:0007669"/>
    <property type="project" value="InterPro"/>
</dbReference>
<dbReference type="GO" id="GO:0010556">
    <property type="term" value="P:regulation of macromolecule biosynthetic process"/>
    <property type="evidence" value="ECO:0007669"/>
    <property type="project" value="UniProtKB-ARBA"/>
</dbReference>
<dbReference type="SMART" id="SM00209">
    <property type="entry name" value="TSP1"/>
    <property type="match status" value="1"/>
</dbReference>
<dbReference type="STRING" id="61819.ENSACIP00000014454"/>
<dbReference type="PROSITE" id="PS51323">
    <property type="entry name" value="IGFBP_N_2"/>
    <property type="match status" value="1"/>
</dbReference>
<name>A0A3Q0RQ10_AMPCI</name>
<dbReference type="GO" id="GO:0051240">
    <property type="term" value="P:positive regulation of multicellular organismal process"/>
    <property type="evidence" value="ECO:0007669"/>
    <property type="project" value="UniProtKB-ARBA"/>
</dbReference>
<dbReference type="GO" id="GO:2000026">
    <property type="term" value="P:regulation of multicellular organismal development"/>
    <property type="evidence" value="ECO:0007669"/>
    <property type="project" value="UniProtKB-ARBA"/>
</dbReference>
<proteinExistence type="inferred from homology"/>
<dbReference type="Pfam" id="PF19035">
    <property type="entry name" value="TSP1_CCN"/>
    <property type="match status" value="1"/>
</dbReference>
<dbReference type="Gene3D" id="2.10.70.10">
    <property type="entry name" value="Complement Module, domain 1"/>
    <property type="match status" value="1"/>
</dbReference>
<accession>A0A3Q0RQ10</accession>
<dbReference type="SUPFAM" id="SSF82895">
    <property type="entry name" value="TSP-1 type 1 repeat"/>
    <property type="match status" value="1"/>
</dbReference>
<reference evidence="15" key="1">
    <citation type="submission" date="2025-08" db="UniProtKB">
        <authorList>
            <consortium name="Ensembl"/>
        </authorList>
    </citation>
    <scope>IDENTIFICATION</scope>
</reference>
<keyword evidence="3" id="KW-0964">Secreted</keyword>
<dbReference type="GO" id="GO:0031012">
    <property type="term" value="C:extracellular matrix"/>
    <property type="evidence" value="ECO:0007669"/>
    <property type="project" value="TreeGrafter"/>
</dbReference>
<evidence type="ECO:0000313" key="16">
    <source>
        <dbReference type="Proteomes" id="UP000261340"/>
    </source>
</evidence>
<dbReference type="PROSITE" id="PS01208">
    <property type="entry name" value="VWFC_1"/>
    <property type="match status" value="1"/>
</dbReference>
<evidence type="ECO:0000256" key="11">
    <source>
        <dbReference type="PROSITE-ProRule" id="PRU00039"/>
    </source>
</evidence>
<dbReference type="SUPFAM" id="SSF57184">
    <property type="entry name" value="Growth factor receptor domain"/>
    <property type="match status" value="1"/>
</dbReference>
<dbReference type="PROSITE" id="PS50092">
    <property type="entry name" value="TSP1"/>
    <property type="match status" value="1"/>
</dbReference>
<feature type="domain" description="IGFBP N-terminal" evidence="14">
    <location>
        <begin position="23"/>
        <end position="97"/>
    </location>
</feature>
<dbReference type="GO" id="GO:0019838">
    <property type="term" value="F:growth factor binding"/>
    <property type="evidence" value="ECO:0007669"/>
    <property type="project" value="UniProtKB-KW"/>
</dbReference>
<dbReference type="PROSITE" id="PS50184">
    <property type="entry name" value="VWFC_2"/>
    <property type="match status" value="1"/>
</dbReference>
<dbReference type="Pfam" id="PF00219">
    <property type="entry name" value="IGFBP"/>
    <property type="match status" value="1"/>
</dbReference>
<dbReference type="GO" id="GO:0007155">
    <property type="term" value="P:cell adhesion"/>
    <property type="evidence" value="ECO:0007669"/>
    <property type="project" value="TreeGrafter"/>
</dbReference>
<dbReference type="Ensembl" id="ENSACIT00000014839.1">
    <property type="protein sequence ID" value="ENSACIP00000014454.1"/>
    <property type="gene ID" value="ENSACIG00000011252.1"/>
</dbReference>
<dbReference type="InterPro" id="IPR001007">
    <property type="entry name" value="VWF_dom"/>
</dbReference>
<keyword evidence="6" id="KW-1015">Disulfide bond</keyword>
<evidence type="ECO:0000259" key="13">
    <source>
        <dbReference type="PROSITE" id="PS50184"/>
    </source>
</evidence>
<dbReference type="Proteomes" id="UP000261340">
    <property type="component" value="Unplaced"/>
</dbReference>
<dbReference type="InterPro" id="IPR000867">
    <property type="entry name" value="IGFBP-like"/>
</dbReference>
<keyword evidence="7" id="KW-0340">Growth factor binding</keyword>
<evidence type="ECO:0000259" key="12">
    <source>
        <dbReference type="PROSITE" id="PS01225"/>
    </source>
</evidence>
<evidence type="ECO:0000256" key="2">
    <source>
        <dbReference type="ARBA" id="ARBA00008125"/>
    </source>
</evidence>
<evidence type="ECO:0000259" key="14">
    <source>
        <dbReference type="PROSITE" id="PS51323"/>
    </source>
</evidence>
<dbReference type="PIRSF" id="PIRSF036495">
    <property type="entry name" value="IGFBP_rP_CNN"/>
    <property type="match status" value="1"/>
</dbReference>
<dbReference type="SMART" id="SM00121">
    <property type="entry name" value="IB"/>
    <property type="match status" value="1"/>
</dbReference>
<dbReference type="Pfam" id="PF00007">
    <property type="entry name" value="Cys_knot"/>
    <property type="match status" value="1"/>
</dbReference>
<evidence type="ECO:0000256" key="6">
    <source>
        <dbReference type="ARBA" id="ARBA00023157"/>
    </source>
</evidence>
<dbReference type="InterPro" id="IPR036383">
    <property type="entry name" value="TSP1_rpt_sf"/>
</dbReference>
<evidence type="ECO:0000256" key="4">
    <source>
        <dbReference type="ARBA" id="ARBA00022553"/>
    </source>
</evidence>
<sequence>MSSSSSLLLCYDWTHHKILDVLSSSSCPPVPACPLEMPQCAPGVSVVLDGCGFCKVCARQLNEDCSLTEPCDHTKGLECNFGASSAAATTRGICRAKSEGRPCEYNSRIYQNGESFQPNCKHQCTCIDGAVGCVPLCPQELSLPNLGCANPRLVKVAGQCCEEWACDDGMETDILENIFGQDSMTDDPEQDLTNRNELISIVKGRPKSLPVYRPQVEVQHVFESQKCIIQTTPWSQCSKSCGTGISTRVTNNNSECKLVRESRICEVRPCTQSPYSSLKKGKKCSRTKRSSQPVKFTYAGCSSLKKYKPRYCGTCVDSRCCSPHDTRTIRVKFRCEDGETFYKNIMMIESCKCTYNCPHANEASYPFYRLSNDIHKFRD</sequence>
<dbReference type="FunFam" id="2.10.70.10:FF:000015">
    <property type="entry name" value="CYR61 isoform 1"/>
    <property type="match status" value="1"/>
</dbReference>